<dbReference type="NCBIfam" id="TIGR01026">
    <property type="entry name" value="fliI_yscN"/>
    <property type="match status" value="1"/>
</dbReference>
<evidence type="ECO:0000256" key="4">
    <source>
        <dbReference type="ARBA" id="ARBA00022741"/>
    </source>
</evidence>
<dbReference type="InterPro" id="IPR027417">
    <property type="entry name" value="P-loop_NTPase"/>
</dbReference>
<dbReference type="AlphaFoldDB" id="A0A7V8VB79"/>
<dbReference type="EMBL" id="JACEFB010000001">
    <property type="protein sequence ID" value="MBA2224839.1"/>
    <property type="molecule type" value="Genomic_DNA"/>
</dbReference>
<comment type="catalytic activity">
    <reaction evidence="8">
        <text>ATP + H2O + cellular proteinSide 1 = ADP + phosphate + cellular proteinSide 2.</text>
        <dbReference type="EC" id="7.4.2.8"/>
    </reaction>
</comment>
<keyword evidence="5" id="KW-0067">ATP-binding</keyword>
<dbReference type="SMART" id="SM00382">
    <property type="entry name" value="AAA"/>
    <property type="match status" value="1"/>
</dbReference>
<evidence type="ECO:0000313" key="11">
    <source>
        <dbReference type="Proteomes" id="UP000542342"/>
    </source>
</evidence>
<dbReference type="SUPFAM" id="SSF52540">
    <property type="entry name" value="P-loop containing nucleoside triphosphate hydrolases"/>
    <property type="match status" value="1"/>
</dbReference>
<dbReference type="Pfam" id="PF00006">
    <property type="entry name" value="ATP-synt_ab"/>
    <property type="match status" value="1"/>
</dbReference>
<dbReference type="CDD" id="cd01136">
    <property type="entry name" value="ATPase_flagellum-secretory_path_III"/>
    <property type="match status" value="1"/>
</dbReference>
<evidence type="ECO:0000256" key="5">
    <source>
        <dbReference type="ARBA" id="ARBA00022840"/>
    </source>
</evidence>
<dbReference type="GO" id="GO:0005524">
    <property type="term" value="F:ATP binding"/>
    <property type="evidence" value="ECO:0007669"/>
    <property type="project" value="UniProtKB-KW"/>
</dbReference>
<dbReference type="InterPro" id="IPR020003">
    <property type="entry name" value="ATPase_a/bsu_AS"/>
</dbReference>
<evidence type="ECO:0000256" key="1">
    <source>
        <dbReference type="ARBA" id="ARBA00004496"/>
    </source>
</evidence>
<proteinExistence type="predicted"/>
<dbReference type="InterPro" id="IPR050053">
    <property type="entry name" value="ATPase_alpha/beta_chains"/>
</dbReference>
<dbReference type="Proteomes" id="UP000542342">
    <property type="component" value="Unassembled WGS sequence"/>
</dbReference>
<evidence type="ECO:0000256" key="7">
    <source>
        <dbReference type="ARBA" id="ARBA00022967"/>
    </source>
</evidence>
<keyword evidence="6" id="KW-0653">Protein transport</keyword>
<dbReference type="InterPro" id="IPR040627">
    <property type="entry name" value="T3SS_ATPase_C"/>
</dbReference>
<evidence type="ECO:0000256" key="6">
    <source>
        <dbReference type="ARBA" id="ARBA00022927"/>
    </source>
</evidence>
<dbReference type="PANTHER" id="PTHR15184:SF9">
    <property type="entry name" value="SPI-1 TYPE 3 SECRETION SYSTEM ATPASE"/>
    <property type="match status" value="1"/>
</dbReference>
<dbReference type="InterPro" id="IPR000194">
    <property type="entry name" value="ATPase_F1/V1/A1_a/bsu_nucl-bd"/>
</dbReference>
<name>A0A7V8VB79_9BACT</name>
<keyword evidence="4" id="KW-0547">Nucleotide-binding</keyword>
<dbReference type="GO" id="GO:0008564">
    <property type="term" value="F:protein-exporting ATPase activity"/>
    <property type="evidence" value="ECO:0007669"/>
    <property type="project" value="UniProtKB-EC"/>
</dbReference>
<keyword evidence="2" id="KW-0813">Transport</keyword>
<dbReference type="GO" id="GO:0016887">
    <property type="term" value="F:ATP hydrolysis activity"/>
    <property type="evidence" value="ECO:0007669"/>
    <property type="project" value="InterPro"/>
</dbReference>
<feature type="domain" description="AAA+ ATPase" evidence="9">
    <location>
        <begin position="156"/>
        <end position="338"/>
    </location>
</feature>
<dbReference type="PROSITE" id="PS00152">
    <property type="entry name" value="ATPASE_ALPHA_BETA"/>
    <property type="match status" value="1"/>
</dbReference>
<evidence type="ECO:0000259" key="9">
    <source>
        <dbReference type="SMART" id="SM00382"/>
    </source>
</evidence>
<comment type="subcellular location">
    <subcellularLocation>
        <location evidence="1">Cytoplasm</location>
    </subcellularLocation>
</comment>
<dbReference type="FunFam" id="3.40.50.12240:FF:000002">
    <property type="entry name" value="Flagellum-specific ATP synthase FliI"/>
    <property type="match status" value="1"/>
</dbReference>
<protein>
    <submittedName>
        <fullName evidence="10">FliI/YscN family ATPase</fullName>
    </submittedName>
</protein>
<reference evidence="10 11" key="1">
    <citation type="submission" date="2020-07" db="EMBL/GenBank/DDBJ databases">
        <title>Thermogemmata thermophila gen. nov., sp. nov., a novel moderate thermophilic planctomycete from a Kamchatka hot spring.</title>
        <authorList>
            <person name="Elcheninov A.G."/>
            <person name="Podosokorskaya O.A."/>
            <person name="Kovaleva O.L."/>
            <person name="Novikov A."/>
            <person name="Bonch-Osmolovskaya E.A."/>
            <person name="Toshchakov S.V."/>
            <person name="Kublanov I.V."/>
        </authorList>
    </citation>
    <scope>NUCLEOTIDE SEQUENCE [LARGE SCALE GENOMIC DNA]</scope>
    <source>
        <strain evidence="10 11">2918</strain>
    </source>
</reference>
<dbReference type="Gene3D" id="3.40.50.12240">
    <property type="match status" value="1"/>
</dbReference>
<dbReference type="Pfam" id="PF18269">
    <property type="entry name" value="T3SS_ATPase_C"/>
    <property type="match status" value="1"/>
</dbReference>
<keyword evidence="7" id="KW-1278">Translocase</keyword>
<evidence type="ECO:0000256" key="2">
    <source>
        <dbReference type="ARBA" id="ARBA00022448"/>
    </source>
</evidence>
<accession>A0A7V8VB79</accession>
<dbReference type="GO" id="GO:0046933">
    <property type="term" value="F:proton-transporting ATP synthase activity, rotational mechanism"/>
    <property type="evidence" value="ECO:0007669"/>
    <property type="project" value="TreeGrafter"/>
</dbReference>
<dbReference type="PANTHER" id="PTHR15184">
    <property type="entry name" value="ATP SYNTHASE"/>
    <property type="match status" value="1"/>
</dbReference>
<dbReference type="GO" id="GO:0030254">
    <property type="term" value="P:protein secretion by the type III secretion system"/>
    <property type="evidence" value="ECO:0007669"/>
    <property type="project" value="InterPro"/>
</dbReference>
<evidence type="ECO:0000256" key="3">
    <source>
        <dbReference type="ARBA" id="ARBA00022490"/>
    </source>
</evidence>
<dbReference type="RefSeq" id="WP_194536253.1">
    <property type="nucleotide sequence ID" value="NZ_JACEFB010000001.1"/>
</dbReference>
<keyword evidence="11" id="KW-1185">Reference proteome</keyword>
<dbReference type="InterPro" id="IPR003593">
    <property type="entry name" value="AAA+_ATPase"/>
</dbReference>
<gene>
    <name evidence="10" type="ORF">H0921_01535</name>
</gene>
<dbReference type="GO" id="GO:0005737">
    <property type="term" value="C:cytoplasm"/>
    <property type="evidence" value="ECO:0007669"/>
    <property type="project" value="UniProtKB-SubCell"/>
</dbReference>
<evidence type="ECO:0000256" key="8">
    <source>
        <dbReference type="ARBA" id="ARBA00034006"/>
    </source>
</evidence>
<keyword evidence="3" id="KW-0963">Cytoplasm</keyword>
<dbReference type="Pfam" id="PF02874">
    <property type="entry name" value="ATP-synt_ab_N"/>
    <property type="match status" value="1"/>
</dbReference>
<organism evidence="10 11">
    <name type="scientific">Thermogemmata fonticola</name>
    <dbReference type="NCBI Taxonomy" id="2755323"/>
    <lineage>
        <taxon>Bacteria</taxon>
        <taxon>Pseudomonadati</taxon>
        <taxon>Planctomycetota</taxon>
        <taxon>Planctomycetia</taxon>
        <taxon>Gemmatales</taxon>
        <taxon>Gemmataceae</taxon>
        <taxon>Thermogemmata</taxon>
    </lineage>
</organism>
<sequence length="438" mass="47494">MLGLDLPRLNRSIVQTPLYRICGRLKSVTGLMTCNIPAAVGDHCTIVPKEGKPVLAEVIGFENDLAYLVPFDHAEHLQPGMPVIRNGRGMVVPTGPNLLGRVVDGLGRPLDDRGPLIDCPLRPVHRPAPPALERQRIREPFVTNIRAIDAVLTCGRGQRVGIFAGSGVGKSTLLGEIAKGAQADVNVIALIGERGREVGPFLEDCLGPEGMARSVVVVATCEQTPLMRVRASQAAIAIADYFREQGADVLFMIDSLTRLAMAQRELGLMLGEPPSSRGYTPSVFQLLANTVERLGNAAVGSITALMTVLVEGGDLDEPISDAVRSLVDGHIVLDRKIAERGFYPAIDISRSVSRVAHEVIDREHALAARKLRAILATYHEVQDLIRIGAYVRGSSPQVDKALELMPRVEQFLRQDIGERSTFAQTREALLAIAAQWPY</sequence>
<dbReference type="InterPro" id="IPR005714">
    <property type="entry name" value="ATPase_T3SS_FliI/YscN"/>
</dbReference>
<comment type="caution">
    <text evidence="10">The sequence shown here is derived from an EMBL/GenBank/DDBJ whole genome shotgun (WGS) entry which is preliminary data.</text>
</comment>
<evidence type="ECO:0000313" key="10">
    <source>
        <dbReference type="EMBL" id="MBA2224839.1"/>
    </source>
</evidence>
<dbReference type="InterPro" id="IPR004100">
    <property type="entry name" value="ATPase_F1/V1/A1_a/bsu_N"/>
</dbReference>
<dbReference type="GO" id="GO:0030257">
    <property type="term" value="C:type III protein secretion system complex"/>
    <property type="evidence" value="ECO:0007669"/>
    <property type="project" value="InterPro"/>
</dbReference>
<dbReference type="CDD" id="cd18114">
    <property type="entry name" value="ATP-synt_flagellum-secretory_path_III_C"/>
    <property type="match status" value="1"/>
</dbReference>